<reference evidence="3" key="1">
    <citation type="submission" date="2020-09" db="EMBL/GenBank/DDBJ databases">
        <title>Bacillus faecalis sp. nov., a moderately halophilic bacterium isolated from cow faeces.</title>
        <authorList>
            <person name="Jiang L."/>
            <person name="Lee J."/>
        </authorList>
    </citation>
    <scope>NUCLEOTIDE SEQUENCE</scope>
    <source>
        <strain evidence="3">AGMB 02131</strain>
    </source>
</reference>
<dbReference type="SUPFAM" id="SSF48208">
    <property type="entry name" value="Six-hairpin glycosidases"/>
    <property type="match status" value="1"/>
</dbReference>
<dbReference type="EMBL" id="JACXSI010000009">
    <property type="protein sequence ID" value="MBD3107679.1"/>
    <property type="molecule type" value="Genomic_DNA"/>
</dbReference>
<dbReference type="Pfam" id="PF07470">
    <property type="entry name" value="Glyco_hydro_88"/>
    <property type="match status" value="1"/>
</dbReference>
<dbReference type="PANTHER" id="PTHR33886:SF8">
    <property type="entry name" value="UNSATURATED RHAMNOGALACTURONAN HYDROLASE (EUROFUNG)"/>
    <property type="match status" value="1"/>
</dbReference>
<evidence type="ECO:0000313" key="3">
    <source>
        <dbReference type="EMBL" id="MBD3107679.1"/>
    </source>
</evidence>
<dbReference type="InterPro" id="IPR008928">
    <property type="entry name" value="6-hairpin_glycosidase_sf"/>
</dbReference>
<feature type="transmembrane region" description="Helical" evidence="2">
    <location>
        <begin position="6"/>
        <end position="27"/>
    </location>
</feature>
<evidence type="ECO:0000313" key="4">
    <source>
        <dbReference type="Proteomes" id="UP000602076"/>
    </source>
</evidence>
<dbReference type="InterPro" id="IPR052043">
    <property type="entry name" value="PolySaccharide_Degr_Enz"/>
</dbReference>
<sequence>MLILIPIFVILLLVIGIILIDLTPIMSDWFKRIHIGKFSNYSAWNEKITIKAIKWLNHTPKIKVTDNTRLIFIDILRGNYSKSSIQHWQEAALILGLIEYMKNSKENHIEKEMTNFLNNKFDKNGQWKQKPIHVDVGILAYAIMKMDFIEVNRYKQALNYTWDLIKEHIGSDGTVGYRKSMQSYRYVDTIGFICPFLVAYGKKYNKPECIELAINQIQEYVKFGMLDEHFIPCHAYQVENKLPLGIYGWGRGIGWLSIGLIDTWNELSNHSSYKNDLEKIIIKLAKSVIFFQQSNGSWNWTVIREETRSDSSTTAILAWFLLNSSKIKEINKECLESTNRATNYLMSVTRKDGSIDFSQGDTKDIGVYSQLYNILPFTQGFCIRTVNAQSNIRS</sequence>
<gene>
    <name evidence="3" type="ORF">IEO70_04805</name>
</gene>
<dbReference type="PANTHER" id="PTHR33886">
    <property type="entry name" value="UNSATURATED RHAMNOGALACTURONAN HYDROLASE (EUROFUNG)"/>
    <property type="match status" value="1"/>
</dbReference>
<dbReference type="GO" id="GO:0005975">
    <property type="term" value="P:carbohydrate metabolic process"/>
    <property type="evidence" value="ECO:0007669"/>
    <property type="project" value="InterPro"/>
</dbReference>
<dbReference type="InterPro" id="IPR012341">
    <property type="entry name" value="6hp_glycosidase-like_sf"/>
</dbReference>
<keyword evidence="1 3" id="KW-0378">Hydrolase</keyword>
<dbReference type="AlphaFoldDB" id="A0A927HA88"/>
<keyword evidence="2" id="KW-1133">Transmembrane helix</keyword>
<accession>A0A927HA88</accession>
<dbReference type="InterPro" id="IPR010905">
    <property type="entry name" value="Glyco_hydro_88"/>
</dbReference>
<dbReference type="Gene3D" id="1.50.10.10">
    <property type="match status" value="1"/>
</dbReference>
<keyword evidence="4" id="KW-1185">Reference proteome</keyword>
<keyword evidence="2" id="KW-0812">Transmembrane</keyword>
<comment type="caution">
    <text evidence="3">The sequence shown here is derived from an EMBL/GenBank/DDBJ whole genome shotgun (WGS) entry which is preliminary data.</text>
</comment>
<keyword evidence="2" id="KW-0472">Membrane</keyword>
<protein>
    <submittedName>
        <fullName evidence="3">Glycoside hydrolase family 88 protein</fullName>
    </submittedName>
</protein>
<dbReference type="RefSeq" id="WP_190997225.1">
    <property type="nucleotide sequence ID" value="NZ_JACXSI010000009.1"/>
</dbReference>
<evidence type="ECO:0000256" key="1">
    <source>
        <dbReference type="ARBA" id="ARBA00022801"/>
    </source>
</evidence>
<evidence type="ECO:0000256" key="2">
    <source>
        <dbReference type="SAM" id="Phobius"/>
    </source>
</evidence>
<proteinExistence type="predicted"/>
<dbReference type="Proteomes" id="UP000602076">
    <property type="component" value="Unassembled WGS sequence"/>
</dbReference>
<name>A0A927HA88_9BACI</name>
<organism evidence="3 4">
    <name type="scientific">Peribacillus faecalis</name>
    <dbReference type="NCBI Taxonomy" id="2772559"/>
    <lineage>
        <taxon>Bacteria</taxon>
        <taxon>Bacillati</taxon>
        <taxon>Bacillota</taxon>
        <taxon>Bacilli</taxon>
        <taxon>Bacillales</taxon>
        <taxon>Bacillaceae</taxon>
        <taxon>Peribacillus</taxon>
    </lineage>
</organism>
<dbReference type="GO" id="GO:0016787">
    <property type="term" value="F:hydrolase activity"/>
    <property type="evidence" value="ECO:0007669"/>
    <property type="project" value="UniProtKB-KW"/>
</dbReference>